<name>E0Q524_9BIFI</name>
<dbReference type="EMBL" id="AEEQ01000004">
    <property type="protein sequence ID" value="EFM42359.1"/>
    <property type="molecule type" value="Genomic_DNA"/>
</dbReference>
<dbReference type="AlphaFoldDB" id="E0Q524"/>
<dbReference type="Proteomes" id="UP000003323">
    <property type="component" value="Unassembled WGS sequence"/>
</dbReference>
<sequence>MVLSFIFKSHMLLSLKLVVISSYFAGNFKDFDCRERHFFVVNDNGCVQSR</sequence>
<protein>
    <submittedName>
        <fullName evidence="1">Uncharacterized protein</fullName>
    </submittedName>
</protein>
<gene>
    <name evidence="1" type="ORF">HMPREF0168_0231</name>
</gene>
<accession>E0Q524</accession>
<organism evidence="1 2">
    <name type="scientific">Bifidobacterium dentium ATCC 27679</name>
    <dbReference type="NCBI Taxonomy" id="871562"/>
    <lineage>
        <taxon>Bacteria</taxon>
        <taxon>Bacillati</taxon>
        <taxon>Actinomycetota</taxon>
        <taxon>Actinomycetes</taxon>
        <taxon>Bifidobacteriales</taxon>
        <taxon>Bifidobacteriaceae</taxon>
        <taxon>Bifidobacterium</taxon>
    </lineage>
</organism>
<evidence type="ECO:0000313" key="1">
    <source>
        <dbReference type="EMBL" id="EFM42359.1"/>
    </source>
</evidence>
<evidence type="ECO:0000313" key="2">
    <source>
        <dbReference type="Proteomes" id="UP000003323"/>
    </source>
</evidence>
<proteinExistence type="predicted"/>
<dbReference type="HOGENOM" id="CLU_3285645_0_0_11"/>
<comment type="caution">
    <text evidence="1">The sequence shown here is derived from an EMBL/GenBank/DDBJ whole genome shotgun (WGS) entry which is preliminary data.</text>
</comment>
<reference evidence="1 2" key="1">
    <citation type="submission" date="2010-08" db="EMBL/GenBank/DDBJ databases">
        <authorList>
            <person name="Muzny D."/>
            <person name="Qin X."/>
            <person name="Deng J."/>
            <person name="Jiang H."/>
            <person name="Liu Y."/>
            <person name="Qu J."/>
            <person name="Song X.-Z."/>
            <person name="Zhang L."/>
            <person name="Thornton R."/>
            <person name="Coyle M."/>
            <person name="Francisco L."/>
            <person name="Jackson L."/>
            <person name="Javaid M."/>
            <person name="Korchina V."/>
            <person name="Kovar C."/>
            <person name="Mata R."/>
            <person name="Mathew T."/>
            <person name="Ngo R."/>
            <person name="Nguyen L."/>
            <person name="Nguyen N."/>
            <person name="Okwuonu G."/>
            <person name="Ongeri F."/>
            <person name="Pham C."/>
            <person name="Simmons D."/>
            <person name="Wilczek-Boney K."/>
            <person name="Hale W."/>
            <person name="Jakkamsetti A."/>
            <person name="Pham P."/>
            <person name="Ruth R."/>
            <person name="San Lucas F."/>
            <person name="Warren J."/>
            <person name="Zhang J."/>
            <person name="Zhao Z."/>
            <person name="Zhou C."/>
            <person name="Zhu D."/>
            <person name="Lee S."/>
            <person name="Bess C."/>
            <person name="Blankenburg K."/>
            <person name="Forbes L."/>
            <person name="Fu Q."/>
            <person name="Gubbala S."/>
            <person name="Hirani K."/>
            <person name="Jayaseelan J.C."/>
            <person name="Lara F."/>
            <person name="Munidasa M."/>
            <person name="Palculict T."/>
            <person name="Patil S."/>
            <person name="Pu L.-L."/>
            <person name="Saada N."/>
            <person name="Tang L."/>
            <person name="Weissenberger G."/>
            <person name="Zhu Y."/>
            <person name="Hemphill L."/>
            <person name="Shang Y."/>
            <person name="Youmans B."/>
            <person name="Ayvaz T."/>
            <person name="Ross M."/>
            <person name="Santibanez J."/>
            <person name="Aqrawi P."/>
            <person name="Gross S."/>
            <person name="Joshi V."/>
            <person name="Fowler G."/>
            <person name="Nazareth L."/>
            <person name="Reid J."/>
            <person name="Worley K."/>
            <person name="Petrosino J."/>
            <person name="Highlander S."/>
            <person name="Gibbs R."/>
        </authorList>
    </citation>
    <scope>NUCLEOTIDE SEQUENCE [LARGE SCALE GENOMIC DNA]</scope>
    <source>
        <strain evidence="1 2">ATCC 27679</strain>
    </source>
</reference>